<proteinExistence type="predicted"/>
<name>A0ABQ3C0P1_9FLAO</name>
<evidence type="ECO:0008006" key="3">
    <source>
        <dbReference type="Google" id="ProtNLM"/>
    </source>
</evidence>
<reference evidence="2" key="1">
    <citation type="journal article" date="2019" name="Int. J. Syst. Evol. Microbiol.">
        <title>The Global Catalogue of Microorganisms (GCM) 10K type strain sequencing project: providing services to taxonomists for standard genome sequencing and annotation.</title>
        <authorList>
            <consortium name="The Broad Institute Genomics Platform"/>
            <consortium name="The Broad Institute Genome Sequencing Center for Infectious Disease"/>
            <person name="Wu L."/>
            <person name="Ma J."/>
        </authorList>
    </citation>
    <scope>NUCLEOTIDE SEQUENCE [LARGE SCALE GENOMIC DNA]</scope>
    <source>
        <strain evidence="2">KCTC 12708</strain>
    </source>
</reference>
<dbReference type="Proteomes" id="UP000615593">
    <property type="component" value="Unassembled WGS sequence"/>
</dbReference>
<keyword evidence="2" id="KW-1185">Reference proteome</keyword>
<comment type="caution">
    <text evidence="1">The sequence shown here is derived from an EMBL/GenBank/DDBJ whole genome shotgun (WGS) entry which is preliminary data.</text>
</comment>
<protein>
    <recommendedName>
        <fullName evidence="3">DUF1735 domain-containing protein</fullName>
    </recommendedName>
</protein>
<evidence type="ECO:0000313" key="1">
    <source>
        <dbReference type="EMBL" id="GGZ63105.1"/>
    </source>
</evidence>
<sequence>MKKIKYILAITALSVLMVNCEDYDPAVDPPATAVGFKYANPVLLLEEDNATYELEAATTTPLDSDLTLNFEINNNYDSAEHTADAADFSTNGTIVIPAGELTGSTTVDFDFSQLNVGETKQIVFSIVDTLAIPQTINNTKMTTVIEYSPLCLFNEVSLGFTFDDYAEETSWELYRYENGSPVLVNSVEAGVYEDMTSFEQVLCLESGDYILAVYDEYGDGFCCDYGDGAFAVTLADGTVVNGNAEFGQNTTLEFTVE</sequence>
<evidence type="ECO:0000313" key="2">
    <source>
        <dbReference type="Proteomes" id="UP000615593"/>
    </source>
</evidence>
<dbReference type="RefSeq" id="WP_027885316.1">
    <property type="nucleotide sequence ID" value="NZ_BMWY01000008.1"/>
</dbReference>
<organism evidence="1 2">
    <name type="scientific">Mesonia mobilis</name>
    <dbReference type="NCBI Taxonomy" id="369791"/>
    <lineage>
        <taxon>Bacteria</taxon>
        <taxon>Pseudomonadati</taxon>
        <taxon>Bacteroidota</taxon>
        <taxon>Flavobacteriia</taxon>
        <taxon>Flavobacteriales</taxon>
        <taxon>Flavobacteriaceae</taxon>
        <taxon>Mesonia</taxon>
    </lineage>
</organism>
<gene>
    <name evidence="1" type="ORF">GCM10008088_25720</name>
</gene>
<accession>A0ABQ3C0P1</accession>
<dbReference type="EMBL" id="BMWY01000008">
    <property type="protein sequence ID" value="GGZ63105.1"/>
    <property type="molecule type" value="Genomic_DNA"/>
</dbReference>
<dbReference type="GeneID" id="94370238"/>